<feature type="signal peptide" evidence="2">
    <location>
        <begin position="1"/>
        <end position="25"/>
    </location>
</feature>
<dbReference type="RefSeq" id="WP_165821509.1">
    <property type="nucleotide sequence ID" value="NZ_ONZG01000016.1"/>
</dbReference>
<gene>
    <name evidence="4" type="ORF">TRM7615_04665</name>
</gene>
<feature type="region of interest" description="Disordered" evidence="1">
    <location>
        <begin position="51"/>
        <end position="82"/>
    </location>
</feature>
<dbReference type="Gene3D" id="1.10.101.10">
    <property type="entry name" value="PGBD-like superfamily/PGBD"/>
    <property type="match status" value="1"/>
</dbReference>
<reference evidence="5" key="1">
    <citation type="submission" date="2018-03" db="EMBL/GenBank/DDBJ databases">
        <authorList>
            <person name="Rodrigo-Torres L."/>
            <person name="Arahal R. D."/>
            <person name="Lucena T."/>
        </authorList>
    </citation>
    <scope>NUCLEOTIDE SEQUENCE [LARGE SCALE GENOMIC DNA]</scope>
    <source>
        <strain evidence="5">CECT 7615</strain>
    </source>
</reference>
<dbReference type="InterPro" id="IPR036365">
    <property type="entry name" value="PGBD-like_sf"/>
</dbReference>
<protein>
    <recommendedName>
        <fullName evidence="3">Peptidoglycan binding-like domain-containing protein</fullName>
    </recommendedName>
</protein>
<evidence type="ECO:0000256" key="2">
    <source>
        <dbReference type="SAM" id="SignalP"/>
    </source>
</evidence>
<feature type="compositionally biased region" description="Low complexity" evidence="1">
    <location>
        <begin position="53"/>
        <end position="73"/>
    </location>
</feature>
<keyword evidence="2" id="KW-0732">Signal</keyword>
<evidence type="ECO:0000256" key="1">
    <source>
        <dbReference type="SAM" id="MobiDB-lite"/>
    </source>
</evidence>
<organism evidence="4 5">
    <name type="scientific">Falsiruegeria mediterranea M17</name>
    <dbReference type="NCBI Taxonomy" id="1200281"/>
    <lineage>
        <taxon>Bacteria</taxon>
        <taxon>Pseudomonadati</taxon>
        <taxon>Pseudomonadota</taxon>
        <taxon>Alphaproteobacteria</taxon>
        <taxon>Rhodobacterales</taxon>
        <taxon>Roseobacteraceae</taxon>
        <taxon>Falsiruegeria</taxon>
    </lineage>
</organism>
<name>A0A2R8CFC2_9RHOB</name>
<evidence type="ECO:0000259" key="3">
    <source>
        <dbReference type="Pfam" id="PF01471"/>
    </source>
</evidence>
<dbReference type="Proteomes" id="UP000244898">
    <property type="component" value="Unassembled WGS sequence"/>
</dbReference>
<feature type="domain" description="Peptidoglycan binding-like" evidence="3">
    <location>
        <begin position="81"/>
        <end position="129"/>
    </location>
</feature>
<accession>A0A2R8CFC2</accession>
<dbReference type="InterPro" id="IPR036366">
    <property type="entry name" value="PGBDSf"/>
</dbReference>
<feature type="chain" id="PRO_5015349760" description="Peptidoglycan binding-like domain-containing protein" evidence="2">
    <location>
        <begin position="26"/>
        <end position="433"/>
    </location>
</feature>
<sequence>MFTKSVCATLVATSLVLVPAKEARADEAAALIGGAILGGIIINEVNKNKARQRQQQQQQQQQQTRARTSTRSSGISAAQREQNRNVQSALNYFGYNVGSVDGSIGRKTRAGISNYQSDMGYAIDGRLDDTERSFLLNSHQRSLASAHVAPYNQILASQGQQGLLRTYRNEQLGIPTPQVQQPQVQQATAPAPTQDTVPARANTGALPDFTFGAQARSANEHCNEINVLTAANGGLSSGGNVSDAEFALNEQFCLARTQAMAESSRIEATIPNMSGPQIEAQCKGLTQAMTPHMAGIDSKSPSQVIADGSSFLRNSGRPMDQLVSGGKVCLGIGYRTDDAEMAMASGVLLASAGQLGYGEIVSHHLREGFGAAKGQGNVAGDWMRLALNAAQSGATVLGQTPDRIAVLSAALTGVPAQTGTAALPVFPTVPSGD</sequence>
<dbReference type="InterPro" id="IPR002477">
    <property type="entry name" value="Peptidoglycan-bd-like"/>
</dbReference>
<dbReference type="Pfam" id="PF01471">
    <property type="entry name" value="PG_binding_1"/>
    <property type="match status" value="1"/>
</dbReference>
<keyword evidence="5" id="KW-1185">Reference proteome</keyword>
<dbReference type="AlphaFoldDB" id="A0A2R8CFC2"/>
<proteinExistence type="predicted"/>
<evidence type="ECO:0000313" key="4">
    <source>
        <dbReference type="EMBL" id="SPJ31125.1"/>
    </source>
</evidence>
<dbReference type="EMBL" id="ONZG01000016">
    <property type="protein sequence ID" value="SPJ31125.1"/>
    <property type="molecule type" value="Genomic_DNA"/>
</dbReference>
<evidence type="ECO:0000313" key="5">
    <source>
        <dbReference type="Proteomes" id="UP000244898"/>
    </source>
</evidence>
<dbReference type="SUPFAM" id="SSF47090">
    <property type="entry name" value="PGBD-like"/>
    <property type="match status" value="1"/>
</dbReference>